<evidence type="ECO:0000313" key="2">
    <source>
        <dbReference type="Proteomes" id="UP000595001"/>
    </source>
</evidence>
<evidence type="ECO:0008006" key="3">
    <source>
        <dbReference type="Google" id="ProtNLM"/>
    </source>
</evidence>
<sequence length="70" mass="7806">MADISISDDLIERIETRAEHTEFETADDYAGYVLNEVLASLEEDDAQGRELAVDDAGVEDRLQSLGYLNE</sequence>
<dbReference type="KEGG" id="hlt:I7X12_06975"/>
<accession>A0A7T3KWW4</accession>
<dbReference type="Proteomes" id="UP000595001">
    <property type="component" value="Chromosome"/>
</dbReference>
<gene>
    <name evidence="1" type="ORF">I7X12_06975</name>
</gene>
<dbReference type="EMBL" id="CP065856">
    <property type="protein sequence ID" value="QPV64350.1"/>
    <property type="molecule type" value="Genomic_DNA"/>
</dbReference>
<organism evidence="1 2">
    <name type="scientific">Halosimplex litoreum</name>
    <dbReference type="NCBI Taxonomy" id="1198301"/>
    <lineage>
        <taxon>Archaea</taxon>
        <taxon>Methanobacteriati</taxon>
        <taxon>Methanobacteriota</taxon>
        <taxon>Stenosarchaea group</taxon>
        <taxon>Halobacteria</taxon>
        <taxon>Halobacteriales</taxon>
        <taxon>Haloarculaceae</taxon>
        <taxon>Halosimplex</taxon>
    </lineage>
</organism>
<name>A0A7T3KWW4_9EURY</name>
<dbReference type="RefSeq" id="WP_198063123.1">
    <property type="nucleotide sequence ID" value="NZ_CP065856.1"/>
</dbReference>
<dbReference type="AlphaFoldDB" id="A0A7T3KWW4"/>
<reference evidence="1 2" key="1">
    <citation type="submission" date="2020-12" db="EMBL/GenBank/DDBJ databases">
        <title>Halosimplex halophilum sp. nov. and Halosimplex salinum sp. nov., two new members of the genus Halosimplex.</title>
        <authorList>
            <person name="Cui H.L."/>
        </authorList>
    </citation>
    <scope>NUCLEOTIDE SEQUENCE [LARGE SCALE GENOMIC DNA]</scope>
    <source>
        <strain evidence="1 2">YGH94</strain>
    </source>
</reference>
<protein>
    <recommendedName>
        <fullName evidence="3">CopG family transcriptional regulator</fullName>
    </recommendedName>
</protein>
<dbReference type="OrthoDB" id="235550at2157"/>
<dbReference type="GeneID" id="60588222"/>
<evidence type="ECO:0000313" key="1">
    <source>
        <dbReference type="EMBL" id="QPV64350.1"/>
    </source>
</evidence>
<proteinExistence type="predicted"/>
<keyword evidence="2" id="KW-1185">Reference proteome</keyword>